<protein>
    <submittedName>
        <fullName evidence="1">AAA-like domain-containing protein</fullName>
    </submittedName>
</protein>
<dbReference type="Gene3D" id="3.40.50.300">
    <property type="entry name" value="P-loop containing nucleotide triphosphate hydrolases"/>
    <property type="match status" value="1"/>
</dbReference>
<accession>A0A8J7DXE5</accession>
<proteinExistence type="predicted"/>
<sequence>MDTLKVSSQGLAIIERAIRRKGWTKTQTTAFWDAACTSQATLRRFWQGKRIQRETFIAVCEAVGIENWQAIAELEVVEDIDFPSSGSSEEISFPSPEDSVHPESLFYIQRPPLEEQCYKEMMRPGGLIRIKAPRQMGKTSLLSRILHHSTQQDYRTVRLNLLQAEESVFSSVERFLRWFCACTSHKLRLPSKLDDYWDRDRGSIINCTIYFEVCLLDVLDTPLVLALDEVDRAFEFPAVARSFFPMLRSWHEEAKTIPSWEKLRLVVAHSTENYGTLDINQSPFNVGLPVELAEFTPEQVKELALRHKLPWDDKQVKLLMQSIGGHPYLVRLALYHLALENITLEQLLQDAPTAAGIYEEHLRRHWVKLNECPQLFAAMQRIALATEPIAIETMQAYQLYSMGLIQRSRDRVMPSCQLYRKYFQEHS</sequence>
<dbReference type="Proteomes" id="UP000654482">
    <property type="component" value="Unassembled WGS sequence"/>
</dbReference>
<keyword evidence="2" id="KW-1185">Reference proteome</keyword>
<dbReference type="SUPFAM" id="SSF52540">
    <property type="entry name" value="P-loop containing nucleoside triphosphate hydrolases"/>
    <property type="match status" value="1"/>
</dbReference>
<dbReference type="RefSeq" id="WP_194030031.1">
    <property type="nucleotide sequence ID" value="NZ_JADEWZ010000019.1"/>
</dbReference>
<evidence type="ECO:0000313" key="1">
    <source>
        <dbReference type="EMBL" id="MBE9116937.1"/>
    </source>
</evidence>
<dbReference type="InterPro" id="IPR027417">
    <property type="entry name" value="P-loop_NTPase"/>
</dbReference>
<dbReference type="EMBL" id="JADEWZ010000019">
    <property type="protein sequence ID" value="MBE9116937.1"/>
    <property type="molecule type" value="Genomic_DNA"/>
</dbReference>
<dbReference type="AlphaFoldDB" id="A0A8J7DXE5"/>
<name>A0A8J7DXE5_9CYAN</name>
<gene>
    <name evidence="1" type="ORF">IQ249_13600</name>
</gene>
<reference evidence="1" key="1">
    <citation type="submission" date="2020-10" db="EMBL/GenBank/DDBJ databases">
        <authorList>
            <person name="Castelo-Branco R."/>
            <person name="Eusebio N."/>
            <person name="Adriana R."/>
            <person name="Vieira A."/>
            <person name="Brugerolle De Fraissinette N."/>
            <person name="Rezende De Castro R."/>
            <person name="Schneider M.P."/>
            <person name="Vasconcelos V."/>
            <person name="Leao P.N."/>
        </authorList>
    </citation>
    <scope>NUCLEOTIDE SEQUENCE</scope>
    <source>
        <strain evidence="1">LEGE 07157</strain>
    </source>
</reference>
<evidence type="ECO:0000313" key="2">
    <source>
        <dbReference type="Proteomes" id="UP000654482"/>
    </source>
</evidence>
<organism evidence="1 2">
    <name type="scientific">Lusitaniella coriacea LEGE 07157</name>
    <dbReference type="NCBI Taxonomy" id="945747"/>
    <lineage>
        <taxon>Bacteria</taxon>
        <taxon>Bacillati</taxon>
        <taxon>Cyanobacteriota</taxon>
        <taxon>Cyanophyceae</taxon>
        <taxon>Spirulinales</taxon>
        <taxon>Lusitaniellaceae</taxon>
        <taxon>Lusitaniella</taxon>
    </lineage>
</organism>
<comment type="caution">
    <text evidence="1">The sequence shown here is derived from an EMBL/GenBank/DDBJ whole genome shotgun (WGS) entry which is preliminary data.</text>
</comment>
<dbReference type="Pfam" id="PF14516">
    <property type="entry name" value="AAA_35"/>
    <property type="match status" value="1"/>
</dbReference>